<dbReference type="PANTHER" id="PTHR38600">
    <property type="entry name" value="TRANSCRIPTIONAL REGULATORY PROTEIN"/>
    <property type="match status" value="1"/>
</dbReference>
<dbReference type="InterPro" id="IPR036390">
    <property type="entry name" value="WH_DNA-bd_sf"/>
</dbReference>
<protein>
    <submittedName>
        <fullName evidence="2">Metalloregulator ArsR/SmtB family transcription factor</fullName>
    </submittedName>
</protein>
<dbReference type="CDD" id="cd00090">
    <property type="entry name" value="HTH_ARSR"/>
    <property type="match status" value="1"/>
</dbReference>
<sequence length="113" mass="12552">MLNDSSQLDLMFRALADGNRRAMIDRLSKSSASIGDFSSQLGISLPATLQHIAVLEQAGLVVTKKQGRVRICTLDTAALSRAERWINERRTLWGRRLDALGALLENDTLEEDK</sequence>
<dbReference type="SMART" id="SM00418">
    <property type="entry name" value="HTH_ARSR"/>
    <property type="match status" value="1"/>
</dbReference>
<dbReference type="SUPFAM" id="SSF46785">
    <property type="entry name" value="Winged helix' DNA-binding domain"/>
    <property type="match status" value="1"/>
</dbReference>
<keyword evidence="3" id="KW-1185">Reference proteome</keyword>
<dbReference type="PROSITE" id="PS50987">
    <property type="entry name" value="HTH_ARSR_2"/>
    <property type="match status" value="1"/>
</dbReference>
<dbReference type="PANTHER" id="PTHR38600:SF2">
    <property type="entry name" value="SLL0088 PROTEIN"/>
    <property type="match status" value="1"/>
</dbReference>
<feature type="domain" description="HTH arsR-type" evidence="1">
    <location>
        <begin position="1"/>
        <end position="94"/>
    </location>
</feature>
<accession>A0ABY6ITF7</accession>
<dbReference type="InterPro" id="IPR011991">
    <property type="entry name" value="ArsR-like_HTH"/>
</dbReference>
<dbReference type="InterPro" id="IPR001845">
    <property type="entry name" value="HTH_ArsR_DNA-bd_dom"/>
</dbReference>
<dbReference type="InterPro" id="IPR036388">
    <property type="entry name" value="WH-like_DNA-bd_sf"/>
</dbReference>
<organism evidence="2 3">
    <name type="scientific">Pelagibacterium flavum</name>
    <dbReference type="NCBI Taxonomy" id="2984530"/>
    <lineage>
        <taxon>Bacteria</taxon>
        <taxon>Pseudomonadati</taxon>
        <taxon>Pseudomonadota</taxon>
        <taxon>Alphaproteobacteria</taxon>
        <taxon>Hyphomicrobiales</taxon>
        <taxon>Devosiaceae</taxon>
        <taxon>Pelagibacterium</taxon>
    </lineage>
</organism>
<gene>
    <name evidence="2" type="ORF">OF122_08045</name>
</gene>
<dbReference type="Pfam" id="PF12840">
    <property type="entry name" value="HTH_20"/>
    <property type="match status" value="1"/>
</dbReference>
<evidence type="ECO:0000313" key="3">
    <source>
        <dbReference type="Proteomes" id="UP001163882"/>
    </source>
</evidence>
<evidence type="ECO:0000313" key="2">
    <source>
        <dbReference type="EMBL" id="UYQ73694.1"/>
    </source>
</evidence>
<proteinExistence type="predicted"/>
<dbReference type="EMBL" id="CP107716">
    <property type="protein sequence ID" value="UYQ73694.1"/>
    <property type="molecule type" value="Genomic_DNA"/>
</dbReference>
<dbReference type="NCBIfam" id="NF033788">
    <property type="entry name" value="HTH_metalloreg"/>
    <property type="match status" value="1"/>
</dbReference>
<dbReference type="Gene3D" id="1.10.10.10">
    <property type="entry name" value="Winged helix-like DNA-binding domain superfamily/Winged helix DNA-binding domain"/>
    <property type="match status" value="1"/>
</dbReference>
<reference evidence="2" key="1">
    <citation type="submission" date="2022-10" db="EMBL/GenBank/DDBJ databases">
        <title>YIM 151497 complete genome.</title>
        <authorList>
            <person name="Chen X."/>
        </authorList>
    </citation>
    <scope>NUCLEOTIDE SEQUENCE</scope>
    <source>
        <strain evidence="2">YIM 151497</strain>
    </source>
</reference>
<dbReference type="PRINTS" id="PR00778">
    <property type="entry name" value="HTHARSR"/>
</dbReference>
<name>A0ABY6ITF7_9HYPH</name>
<evidence type="ECO:0000259" key="1">
    <source>
        <dbReference type="PROSITE" id="PS50987"/>
    </source>
</evidence>
<dbReference type="RefSeq" id="WP_264227252.1">
    <property type="nucleotide sequence ID" value="NZ_CP107716.1"/>
</dbReference>
<dbReference type="Proteomes" id="UP001163882">
    <property type="component" value="Chromosome"/>
</dbReference>